<evidence type="ECO:0000313" key="1">
    <source>
        <dbReference type="EMBL" id="KAB2931995.1"/>
    </source>
</evidence>
<organism evidence="1 2">
    <name type="scientific">Leptonema illini</name>
    <dbReference type="NCBI Taxonomy" id="183"/>
    <lineage>
        <taxon>Bacteria</taxon>
        <taxon>Pseudomonadati</taxon>
        <taxon>Spirochaetota</taxon>
        <taxon>Spirochaetia</taxon>
        <taxon>Leptospirales</taxon>
        <taxon>Leptospiraceae</taxon>
        <taxon>Leptonema</taxon>
    </lineage>
</organism>
<accession>A0A833H102</accession>
<sequence>MALSDMKEAIRHRLAGFERRYETRVFWFPDQSPSYAIVESRLLDTYHDMTLFLRVNLQTRKIEDVDVEENRVPYSSCPLAVATYRYLIGEDMSERGLIGKYPFSRPEGCLHLNEMLEHAVRNFNSAYGFYLKDRNFPADMDEYRMHVGERSLNDRIELGRHWWMKDRNVRNSCLSFSVSQEKQEYREQIKDLPGITQMMVREFRKKNS</sequence>
<dbReference type="InterPro" id="IPR021312">
    <property type="entry name" value="DUF2889"/>
</dbReference>
<dbReference type="Proteomes" id="UP000460298">
    <property type="component" value="Unassembled WGS sequence"/>
</dbReference>
<dbReference type="Pfam" id="PF11136">
    <property type="entry name" value="DUF2889"/>
    <property type="match status" value="1"/>
</dbReference>
<reference evidence="1 2" key="1">
    <citation type="submission" date="2019-10" db="EMBL/GenBank/DDBJ databases">
        <title>Extracellular Electron Transfer in a Candidatus Methanoperedens spp. Enrichment Culture.</title>
        <authorList>
            <person name="Berger S."/>
            <person name="Rangel Shaw D."/>
            <person name="Berben T."/>
            <person name="In 'T Zandt M."/>
            <person name="Frank J."/>
            <person name="Reimann J."/>
            <person name="Jetten M.S.M."/>
            <person name="Welte C.U."/>
        </authorList>
    </citation>
    <scope>NUCLEOTIDE SEQUENCE [LARGE SCALE GENOMIC DNA]</scope>
    <source>
        <strain evidence="1">SB12</strain>
    </source>
</reference>
<proteinExistence type="predicted"/>
<name>A0A833H102_9LEPT</name>
<evidence type="ECO:0000313" key="2">
    <source>
        <dbReference type="Proteomes" id="UP000460298"/>
    </source>
</evidence>
<dbReference type="EMBL" id="WBUI01000011">
    <property type="protein sequence ID" value="KAB2931995.1"/>
    <property type="molecule type" value="Genomic_DNA"/>
</dbReference>
<protein>
    <submittedName>
        <fullName evidence="1">DUF2889 domain-containing protein</fullName>
    </submittedName>
</protein>
<gene>
    <name evidence="1" type="ORF">F9K24_11975</name>
</gene>
<dbReference type="AlphaFoldDB" id="A0A833H102"/>
<comment type="caution">
    <text evidence="1">The sequence shown here is derived from an EMBL/GenBank/DDBJ whole genome shotgun (WGS) entry which is preliminary data.</text>
</comment>